<dbReference type="SUPFAM" id="SSF50341">
    <property type="entry name" value="CheW-like"/>
    <property type="match status" value="1"/>
</dbReference>
<dbReference type="InterPro" id="IPR036061">
    <property type="entry name" value="CheW-like_dom_sf"/>
</dbReference>
<evidence type="ECO:0000313" key="3">
    <source>
        <dbReference type="Proteomes" id="UP000830055"/>
    </source>
</evidence>
<sequence>MVKTFSVVQGGPYRLAVDRDHLVKVYPERNDSVEILADWQVFRKEQGDGAADSVLYDLKEVFSHHQERSEGPGCLVILAERETVVGIIVEVLESSHELTDDQLQPLPPPFPEACRRFFPRLAICGKQAVPVLTIAVLQAIATSGKRS</sequence>
<dbReference type="InterPro" id="IPR002545">
    <property type="entry name" value="CheW-lke_dom"/>
</dbReference>
<keyword evidence="3" id="KW-1185">Reference proteome</keyword>
<dbReference type="Proteomes" id="UP000830055">
    <property type="component" value="Chromosome"/>
</dbReference>
<organism evidence="2 3">
    <name type="scientific">Desulfofustis limnaeus</name>
    <dbReference type="NCBI Taxonomy" id="2740163"/>
    <lineage>
        <taxon>Bacteria</taxon>
        <taxon>Pseudomonadati</taxon>
        <taxon>Thermodesulfobacteriota</taxon>
        <taxon>Desulfobulbia</taxon>
        <taxon>Desulfobulbales</taxon>
        <taxon>Desulfocapsaceae</taxon>
        <taxon>Desulfofustis</taxon>
    </lineage>
</organism>
<dbReference type="Pfam" id="PF01584">
    <property type="entry name" value="CheW"/>
    <property type="match status" value="1"/>
</dbReference>
<proteinExistence type="predicted"/>
<gene>
    <name evidence="2" type="ORF">DPPLL_37950</name>
</gene>
<dbReference type="RefSeq" id="WP_284152730.1">
    <property type="nucleotide sequence ID" value="NZ_AP025516.1"/>
</dbReference>
<protein>
    <recommendedName>
        <fullName evidence="1">CheW-like domain-containing protein</fullName>
    </recommendedName>
</protein>
<name>A0ABM7WEN7_9BACT</name>
<evidence type="ECO:0000313" key="2">
    <source>
        <dbReference type="EMBL" id="BDD89430.1"/>
    </source>
</evidence>
<evidence type="ECO:0000259" key="1">
    <source>
        <dbReference type="Pfam" id="PF01584"/>
    </source>
</evidence>
<accession>A0ABM7WEN7</accession>
<feature type="domain" description="CheW-like" evidence="1">
    <location>
        <begin position="55"/>
        <end position="135"/>
    </location>
</feature>
<reference evidence="2 3" key="1">
    <citation type="submission" date="2022-01" db="EMBL/GenBank/DDBJ databases">
        <title>Desulfofustis limnae sp. nov., a novel mesophilic sulfate-reducing bacterium isolated from marsh soil.</title>
        <authorList>
            <person name="Watanabe M."/>
            <person name="Takahashi A."/>
            <person name="Kojima H."/>
            <person name="Fukui M."/>
        </authorList>
    </citation>
    <scope>NUCLEOTIDE SEQUENCE [LARGE SCALE GENOMIC DNA]</scope>
    <source>
        <strain evidence="2 3">PPLL</strain>
    </source>
</reference>
<dbReference type="EMBL" id="AP025516">
    <property type="protein sequence ID" value="BDD89430.1"/>
    <property type="molecule type" value="Genomic_DNA"/>
</dbReference>